<evidence type="ECO:0000256" key="2">
    <source>
        <dbReference type="ARBA" id="ARBA00004245"/>
    </source>
</evidence>
<evidence type="ECO:0000256" key="9">
    <source>
        <dbReference type="ARBA" id="ARBA00023212"/>
    </source>
</evidence>
<evidence type="ECO:0000256" key="3">
    <source>
        <dbReference type="ARBA" id="ARBA00009636"/>
    </source>
</evidence>
<keyword evidence="8" id="KW-0342">GTP-binding</keyword>
<dbReference type="PANTHER" id="PTHR11588">
    <property type="entry name" value="TUBULIN"/>
    <property type="match status" value="1"/>
</dbReference>
<dbReference type="GO" id="GO:0007017">
    <property type="term" value="P:microtubule-based process"/>
    <property type="evidence" value="ECO:0007669"/>
    <property type="project" value="InterPro"/>
</dbReference>
<comment type="caution">
    <text evidence="12">The sequence shown here is derived from an EMBL/GenBank/DDBJ whole genome shotgun (WGS) entry which is preliminary data.</text>
</comment>
<keyword evidence="9" id="KW-0206">Cytoskeleton</keyword>
<evidence type="ECO:0000256" key="6">
    <source>
        <dbReference type="ARBA" id="ARBA00022741"/>
    </source>
</evidence>
<feature type="domain" description="Tubulin/FtsZ GTPase" evidence="11">
    <location>
        <begin position="4"/>
        <end position="168"/>
    </location>
</feature>
<dbReference type="SUPFAM" id="SSF52490">
    <property type="entry name" value="Tubulin nucleotide-binding domain-like"/>
    <property type="match status" value="1"/>
</dbReference>
<sequence length="189" mass="20794">MCECTSIQVCQGDVQISNACWELYCLDLGIQPEYQRPSDKTNGSGNDSFNSFLSETGTGKHGPQALLMKFTLVPTDSSHPQQLITGKEDAPNNYAHGHYTSDKESTGFVVLDQIHLLADQCIGLQGFLVLHNFDRVTGSGFTSLQMEQLSVDYRKKSKLEFSIYPAPQFPLLWLSPAILSSPPTHPGAL</sequence>
<evidence type="ECO:0000256" key="7">
    <source>
        <dbReference type="ARBA" id="ARBA00022801"/>
    </source>
</evidence>
<dbReference type="OrthoDB" id="1662883at2759"/>
<evidence type="ECO:0000256" key="5">
    <source>
        <dbReference type="ARBA" id="ARBA00022701"/>
    </source>
</evidence>
<dbReference type="InterPro" id="IPR000217">
    <property type="entry name" value="Tubulin"/>
</dbReference>
<reference evidence="12 13" key="1">
    <citation type="submission" date="2016-06" db="EMBL/GenBank/DDBJ databases">
        <title>The Draft Genome Sequence and Annotation of the Desert Woodrat Neotoma lepida.</title>
        <authorList>
            <person name="Campbell M."/>
            <person name="Oakeson K.F."/>
            <person name="Yandell M."/>
            <person name="Halpert J.R."/>
            <person name="Dearing D."/>
        </authorList>
    </citation>
    <scope>NUCLEOTIDE SEQUENCE [LARGE SCALE GENOMIC DNA]</scope>
    <source>
        <strain evidence="12">417</strain>
        <tissue evidence="12">Liver</tissue>
    </source>
</reference>
<keyword evidence="6" id="KW-0547">Nucleotide-binding</keyword>
<protein>
    <recommendedName>
        <fullName evidence="11">Tubulin/FtsZ GTPase domain-containing protein</fullName>
    </recommendedName>
</protein>
<dbReference type="Pfam" id="PF00091">
    <property type="entry name" value="Tubulin"/>
    <property type="match status" value="1"/>
</dbReference>
<keyword evidence="13" id="KW-1185">Reference proteome</keyword>
<dbReference type="Gene3D" id="3.40.50.1440">
    <property type="entry name" value="Tubulin/FtsZ, GTPase domain"/>
    <property type="match status" value="1"/>
</dbReference>
<name>A0A1A6GU78_NEOLE</name>
<evidence type="ECO:0000259" key="11">
    <source>
        <dbReference type="Pfam" id="PF00091"/>
    </source>
</evidence>
<comment type="cofactor">
    <cofactor evidence="1">
        <name>Mg(2+)</name>
        <dbReference type="ChEBI" id="CHEBI:18420"/>
    </cofactor>
</comment>
<keyword evidence="4" id="KW-0963">Cytoplasm</keyword>
<evidence type="ECO:0000256" key="8">
    <source>
        <dbReference type="ARBA" id="ARBA00023134"/>
    </source>
</evidence>
<dbReference type="PRINTS" id="PR01162">
    <property type="entry name" value="ALPHATUBULIN"/>
</dbReference>
<evidence type="ECO:0000256" key="1">
    <source>
        <dbReference type="ARBA" id="ARBA00001946"/>
    </source>
</evidence>
<dbReference type="GO" id="GO:0005525">
    <property type="term" value="F:GTP binding"/>
    <property type="evidence" value="ECO:0007669"/>
    <property type="project" value="UniProtKB-KW"/>
</dbReference>
<comment type="similarity">
    <text evidence="3">Belongs to the tubulin family.</text>
</comment>
<evidence type="ECO:0000313" key="13">
    <source>
        <dbReference type="Proteomes" id="UP000092124"/>
    </source>
</evidence>
<evidence type="ECO:0000256" key="10">
    <source>
        <dbReference type="ARBA" id="ARBA00049117"/>
    </source>
</evidence>
<proteinExistence type="inferred from homology"/>
<keyword evidence="7" id="KW-0378">Hydrolase</keyword>
<dbReference type="GO" id="GO:0005200">
    <property type="term" value="F:structural constituent of cytoskeleton"/>
    <property type="evidence" value="ECO:0007669"/>
    <property type="project" value="InterPro"/>
</dbReference>
<evidence type="ECO:0000256" key="4">
    <source>
        <dbReference type="ARBA" id="ARBA00022490"/>
    </source>
</evidence>
<dbReference type="PRINTS" id="PR01161">
    <property type="entry name" value="TUBULIN"/>
</dbReference>
<dbReference type="Proteomes" id="UP000092124">
    <property type="component" value="Unassembled WGS sequence"/>
</dbReference>
<dbReference type="EMBL" id="LZPO01075857">
    <property type="protein sequence ID" value="OBS68892.1"/>
    <property type="molecule type" value="Genomic_DNA"/>
</dbReference>
<comment type="subcellular location">
    <subcellularLocation>
        <location evidence="2">Cytoplasm</location>
        <location evidence="2">Cytoskeleton</location>
    </subcellularLocation>
</comment>
<dbReference type="STRING" id="56216.A0A1A6GU78"/>
<comment type="catalytic activity">
    <reaction evidence="10">
        <text>GTP + H2O = GDP + phosphate + H(+)</text>
        <dbReference type="Rhea" id="RHEA:19669"/>
        <dbReference type="ChEBI" id="CHEBI:15377"/>
        <dbReference type="ChEBI" id="CHEBI:15378"/>
        <dbReference type="ChEBI" id="CHEBI:37565"/>
        <dbReference type="ChEBI" id="CHEBI:43474"/>
        <dbReference type="ChEBI" id="CHEBI:58189"/>
    </reaction>
    <physiologicalReaction direction="left-to-right" evidence="10">
        <dbReference type="Rhea" id="RHEA:19670"/>
    </physiologicalReaction>
</comment>
<dbReference type="GO" id="GO:0016787">
    <property type="term" value="F:hydrolase activity"/>
    <property type="evidence" value="ECO:0007669"/>
    <property type="project" value="UniProtKB-KW"/>
</dbReference>
<dbReference type="InterPro" id="IPR003008">
    <property type="entry name" value="Tubulin_FtsZ_GTPase"/>
</dbReference>
<dbReference type="InterPro" id="IPR036525">
    <property type="entry name" value="Tubulin/FtsZ_GTPase_sf"/>
</dbReference>
<dbReference type="AlphaFoldDB" id="A0A1A6GU78"/>
<gene>
    <name evidence="12" type="ORF">A6R68_02560</name>
</gene>
<organism evidence="12 13">
    <name type="scientific">Neotoma lepida</name>
    <name type="common">Desert woodrat</name>
    <dbReference type="NCBI Taxonomy" id="56216"/>
    <lineage>
        <taxon>Eukaryota</taxon>
        <taxon>Metazoa</taxon>
        <taxon>Chordata</taxon>
        <taxon>Craniata</taxon>
        <taxon>Vertebrata</taxon>
        <taxon>Euteleostomi</taxon>
        <taxon>Mammalia</taxon>
        <taxon>Eutheria</taxon>
        <taxon>Euarchontoglires</taxon>
        <taxon>Glires</taxon>
        <taxon>Rodentia</taxon>
        <taxon>Myomorpha</taxon>
        <taxon>Muroidea</taxon>
        <taxon>Cricetidae</taxon>
        <taxon>Neotominae</taxon>
        <taxon>Neotoma</taxon>
    </lineage>
</organism>
<accession>A0A1A6GU78</accession>
<evidence type="ECO:0000313" key="12">
    <source>
        <dbReference type="EMBL" id="OBS68892.1"/>
    </source>
</evidence>
<dbReference type="GO" id="GO:0005874">
    <property type="term" value="C:microtubule"/>
    <property type="evidence" value="ECO:0007669"/>
    <property type="project" value="UniProtKB-KW"/>
</dbReference>
<dbReference type="InterPro" id="IPR002452">
    <property type="entry name" value="Alpha_tubulin"/>
</dbReference>
<keyword evidence="5" id="KW-0493">Microtubule</keyword>